<accession>A0AAV4FXY2</accession>
<keyword evidence="1" id="KW-0732">Signal</keyword>
<evidence type="ECO:0008006" key="4">
    <source>
        <dbReference type="Google" id="ProtNLM"/>
    </source>
</evidence>
<proteinExistence type="predicted"/>
<dbReference type="AlphaFoldDB" id="A0AAV4FXY2"/>
<dbReference type="EMBL" id="BMAT01004679">
    <property type="protein sequence ID" value="GFR78004.1"/>
    <property type="molecule type" value="Genomic_DNA"/>
</dbReference>
<keyword evidence="3" id="KW-1185">Reference proteome</keyword>
<feature type="signal peptide" evidence="1">
    <location>
        <begin position="1"/>
        <end position="19"/>
    </location>
</feature>
<comment type="caution">
    <text evidence="2">The sequence shown here is derived from an EMBL/GenBank/DDBJ whole genome shotgun (WGS) entry which is preliminary data.</text>
</comment>
<organism evidence="2 3">
    <name type="scientific">Elysia marginata</name>
    <dbReference type="NCBI Taxonomy" id="1093978"/>
    <lineage>
        <taxon>Eukaryota</taxon>
        <taxon>Metazoa</taxon>
        <taxon>Spiralia</taxon>
        <taxon>Lophotrochozoa</taxon>
        <taxon>Mollusca</taxon>
        <taxon>Gastropoda</taxon>
        <taxon>Heterobranchia</taxon>
        <taxon>Euthyneura</taxon>
        <taxon>Panpulmonata</taxon>
        <taxon>Sacoglossa</taxon>
        <taxon>Placobranchoidea</taxon>
        <taxon>Plakobranchidae</taxon>
        <taxon>Elysia</taxon>
    </lineage>
</organism>
<evidence type="ECO:0000256" key="1">
    <source>
        <dbReference type="SAM" id="SignalP"/>
    </source>
</evidence>
<protein>
    <recommendedName>
        <fullName evidence="4">DUF19 domain-containing protein</fullName>
    </recommendedName>
</protein>
<evidence type="ECO:0000313" key="3">
    <source>
        <dbReference type="Proteomes" id="UP000762676"/>
    </source>
</evidence>
<name>A0AAV4FXY2_9GAST</name>
<sequence length="229" mass="25118">MWKLVALLPCLLFISEVRGDCSSLLACENEISNSALVSGDPASLLVYSDESAALDAVCGELSGYTTCVSDNLDTCNSTSVRNQIEKIKDIVEYVCSADGRQVVLDLADSECNDDPILETRIETMMNGCVEDFIMGVQMAQFQAILDGRQFNVSEICPFTDELEVCIVNGSADMCGAAMGTFMTNIWHIASSDQFAQFGCVHDTDRRRRAVKRAVSMILKRAVLLKKLKK</sequence>
<feature type="chain" id="PRO_5043808638" description="DUF19 domain-containing protein" evidence="1">
    <location>
        <begin position="20"/>
        <end position="229"/>
    </location>
</feature>
<gene>
    <name evidence="2" type="ORF">ElyMa_002250800</name>
</gene>
<evidence type="ECO:0000313" key="2">
    <source>
        <dbReference type="EMBL" id="GFR78004.1"/>
    </source>
</evidence>
<reference evidence="2 3" key="1">
    <citation type="journal article" date="2021" name="Elife">
        <title>Chloroplast acquisition without the gene transfer in kleptoplastic sea slugs, Plakobranchus ocellatus.</title>
        <authorList>
            <person name="Maeda T."/>
            <person name="Takahashi S."/>
            <person name="Yoshida T."/>
            <person name="Shimamura S."/>
            <person name="Takaki Y."/>
            <person name="Nagai Y."/>
            <person name="Toyoda A."/>
            <person name="Suzuki Y."/>
            <person name="Arimoto A."/>
            <person name="Ishii H."/>
            <person name="Satoh N."/>
            <person name="Nishiyama T."/>
            <person name="Hasebe M."/>
            <person name="Maruyama T."/>
            <person name="Minagawa J."/>
            <person name="Obokata J."/>
            <person name="Shigenobu S."/>
        </authorList>
    </citation>
    <scope>NUCLEOTIDE SEQUENCE [LARGE SCALE GENOMIC DNA]</scope>
</reference>
<dbReference type="Proteomes" id="UP000762676">
    <property type="component" value="Unassembled WGS sequence"/>
</dbReference>